<sequence length="131" mass="14815">MAGHTGGLLKARHNTDTATGHDLDYDTRGHPVPRKFITCLSGEALSNAHESPVTIILAARADCLAVQIPGRKIICRLLLVKQRYLADPKVMFSPRLDIRISEIGHWRVQKMMKHRWTEGKEIKRVENKVVN</sequence>
<organism evidence="2 3">
    <name type="scientific">Mycena citricolor</name>
    <dbReference type="NCBI Taxonomy" id="2018698"/>
    <lineage>
        <taxon>Eukaryota</taxon>
        <taxon>Fungi</taxon>
        <taxon>Dikarya</taxon>
        <taxon>Basidiomycota</taxon>
        <taxon>Agaricomycotina</taxon>
        <taxon>Agaricomycetes</taxon>
        <taxon>Agaricomycetidae</taxon>
        <taxon>Agaricales</taxon>
        <taxon>Marasmiineae</taxon>
        <taxon>Mycenaceae</taxon>
        <taxon>Mycena</taxon>
    </lineage>
</organism>
<dbReference type="EMBL" id="CAVNYO010000444">
    <property type="protein sequence ID" value="CAK5281848.1"/>
    <property type="molecule type" value="Genomic_DNA"/>
</dbReference>
<keyword evidence="3" id="KW-1185">Reference proteome</keyword>
<proteinExistence type="predicted"/>
<dbReference type="Proteomes" id="UP001295794">
    <property type="component" value="Unassembled WGS sequence"/>
</dbReference>
<accession>A0AAD2HTG2</accession>
<evidence type="ECO:0000313" key="2">
    <source>
        <dbReference type="EMBL" id="CAK5281848.1"/>
    </source>
</evidence>
<gene>
    <name evidence="2" type="ORF">MYCIT1_LOCUS33148</name>
</gene>
<reference evidence="2" key="1">
    <citation type="submission" date="2023-11" db="EMBL/GenBank/DDBJ databases">
        <authorList>
            <person name="De Vega J J."/>
            <person name="De Vega J J."/>
        </authorList>
    </citation>
    <scope>NUCLEOTIDE SEQUENCE</scope>
</reference>
<feature type="region of interest" description="Disordered" evidence="1">
    <location>
        <begin position="1"/>
        <end position="25"/>
    </location>
</feature>
<comment type="caution">
    <text evidence="2">The sequence shown here is derived from an EMBL/GenBank/DDBJ whole genome shotgun (WGS) entry which is preliminary data.</text>
</comment>
<evidence type="ECO:0000256" key="1">
    <source>
        <dbReference type="SAM" id="MobiDB-lite"/>
    </source>
</evidence>
<name>A0AAD2HTG2_9AGAR</name>
<dbReference type="AlphaFoldDB" id="A0AAD2HTG2"/>
<feature type="compositionally biased region" description="Basic and acidic residues" evidence="1">
    <location>
        <begin position="13"/>
        <end position="25"/>
    </location>
</feature>
<evidence type="ECO:0000313" key="3">
    <source>
        <dbReference type="Proteomes" id="UP001295794"/>
    </source>
</evidence>
<protein>
    <submittedName>
        <fullName evidence="2">Uncharacterized protein</fullName>
    </submittedName>
</protein>